<dbReference type="InterPro" id="IPR013122">
    <property type="entry name" value="PKD1_2_channel"/>
</dbReference>
<feature type="transmembrane region" description="Helical" evidence="5">
    <location>
        <begin position="468"/>
        <end position="488"/>
    </location>
</feature>
<comment type="subcellular location">
    <subcellularLocation>
        <location evidence="1">Membrane</location>
        <topology evidence="1">Multi-pass membrane protein</topology>
    </subcellularLocation>
</comment>
<feature type="transmembrane region" description="Helical" evidence="5">
    <location>
        <begin position="500"/>
        <end position="517"/>
    </location>
</feature>
<evidence type="ECO:0000256" key="5">
    <source>
        <dbReference type="SAM" id="Phobius"/>
    </source>
</evidence>
<feature type="transmembrane region" description="Helical" evidence="5">
    <location>
        <begin position="523"/>
        <end position="548"/>
    </location>
</feature>
<evidence type="ECO:0000256" key="2">
    <source>
        <dbReference type="ARBA" id="ARBA00022692"/>
    </source>
</evidence>
<evidence type="ECO:0000256" key="1">
    <source>
        <dbReference type="ARBA" id="ARBA00004141"/>
    </source>
</evidence>
<dbReference type="RefSeq" id="XP_012204380.1">
    <property type="nucleotide sequence ID" value="XM_012348990.1"/>
</dbReference>
<gene>
    <name evidence="7" type="ORF">SPRG_09564</name>
</gene>
<evidence type="ECO:0000313" key="7">
    <source>
        <dbReference type="EMBL" id="KDO24920.1"/>
    </source>
</evidence>
<keyword evidence="2 5" id="KW-0812">Transmembrane</keyword>
<organism evidence="7 8">
    <name type="scientific">Saprolegnia parasitica (strain CBS 223.65)</name>
    <dbReference type="NCBI Taxonomy" id="695850"/>
    <lineage>
        <taxon>Eukaryota</taxon>
        <taxon>Sar</taxon>
        <taxon>Stramenopiles</taxon>
        <taxon>Oomycota</taxon>
        <taxon>Saprolegniomycetes</taxon>
        <taxon>Saprolegniales</taxon>
        <taxon>Saprolegniaceae</taxon>
        <taxon>Saprolegnia</taxon>
    </lineage>
</organism>
<feature type="transmembrane region" description="Helical" evidence="5">
    <location>
        <begin position="323"/>
        <end position="342"/>
    </location>
</feature>
<evidence type="ECO:0000256" key="4">
    <source>
        <dbReference type="ARBA" id="ARBA00023136"/>
    </source>
</evidence>
<dbReference type="GeneID" id="24131721"/>
<dbReference type="InterPro" id="IPR051223">
    <property type="entry name" value="Polycystin"/>
</dbReference>
<keyword evidence="3 5" id="KW-1133">Transmembrane helix</keyword>
<keyword evidence="8" id="KW-1185">Reference proteome</keyword>
<proteinExistence type="predicted"/>
<name>A0A067C6X6_SAPPC</name>
<feature type="domain" description="Polycystin cation channel PKD1/PKD2" evidence="6">
    <location>
        <begin position="419"/>
        <end position="553"/>
    </location>
</feature>
<dbReference type="AlphaFoldDB" id="A0A067C6X6"/>
<dbReference type="EMBL" id="KK583237">
    <property type="protein sequence ID" value="KDO24920.1"/>
    <property type="molecule type" value="Genomic_DNA"/>
</dbReference>
<feature type="transmembrane region" description="Helical" evidence="5">
    <location>
        <begin position="429"/>
        <end position="448"/>
    </location>
</feature>
<dbReference type="GO" id="GO:0016020">
    <property type="term" value="C:membrane"/>
    <property type="evidence" value="ECO:0007669"/>
    <property type="project" value="UniProtKB-SubCell"/>
</dbReference>
<reference evidence="7 8" key="1">
    <citation type="journal article" date="2013" name="PLoS Genet.">
        <title>Distinctive expansion of potential virulence genes in the genome of the oomycete fish pathogen Saprolegnia parasitica.</title>
        <authorList>
            <person name="Jiang R.H."/>
            <person name="de Bruijn I."/>
            <person name="Haas B.J."/>
            <person name="Belmonte R."/>
            <person name="Lobach L."/>
            <person name="Christie J."/>
            <person name="van den Ackerveken G."/>
            <person name="Bottin A."/>
            <person name="Bulone V."/>
            <person name="Diaz-Moreno S.M."/>
            <person name="Dumas B."/>
            <person name="Fan L."/>
            <person name="Gaulin E."/>
            <person name="Govers F."/>
            <person name="Grenville-Briggs L.J."/>
            <person name="Horner N.R."/>
            <person name="Levin J.Z."/>
            <person name="Mammella M."/>
            <person name="Meijer H.J."/>
            <person name="Morris P."/>
            <person name="Nusbaum C."/>
            <person name="Oome S."/>
            <person name="Phillips A.J."/>
            <person name="van Rooyen D."/>
            <person name="Rzeszutek E."/>
            <person name="Saraiva M."/>
            <person name="Secombes C.J."/>
            <person name="Seidl M.F."/>
            <person name="Snel B."/>
            <person name="Stassen J.H."/>
            <person name="Sykes S."/>
            <person name="Tripathy S."/>
            <person name="van den Berg H."/>
            <person name="Vega-Arreguin J.C."/>
            <person name="Wawra S."/>
            <person name="Young S.K."/>
            <person name="Zeng Q."/>
            <person name="Dieguez-Uribeondo J."/>
            <person name="Russ C."/>
            <person name="Tyler B.M."/>
            <person name="van West P."/>
        </authorList>
    </citation>
    <scope>NUCLEOTIDE SEQUENCE [LARGE SCALE GENOMIC DNA]</scope>
    <source>
        <strain evidence="7 8">CBS 223.65</strain>
    </source>
</reference>
<dbReference type="OrthoDB" id="67337at2759"/>
<accession>A0A067C6X6</accession>
<feature type="transmembrane region" description="Helical" evidence="5">
    <location>
        <begin position="284"/>
        <end position="303"/>
    </location>
</feature>
<keyword evidence="4 5" id="KW-0472">Membrane</keyword>
<dbReference type="Pfam" id="PF08016">
    <property type="entry name" value="PKD_channel"/>
    <property type="match status" value="1"/>
</dbReference>
<protein>
    <recommendedName>
        <fullName evidence="6">Polycystin cation channel PKD1/PKD2 domain-containing protein</fullName>
    </recommendedName>
</protein>
<evidence type="ECO:0000259" key="6">
    <source>
        <dbReference type="Pfam" id="PF08016"/>
    </source>
</evidence>
<evidence type="ECO:0000256" key="3">
    <source>
        <dbReference type="ARBA" id="ARBA00022989"/>
    </source>
</evidence>
<dbReference type="PANTHER" id="PTHR10877">
    <property type="entry name" value="POLYCYSTIN FAMILY MEMBER"/>
    <property type="match status" value="1"/>
</dbReference>
<evidence type="ECO:0000313" key="8">
    <source>
        <dbReference type="Proteomes" id="UP000030745"/>
    </source>
</evidence>
<dbReference type="VEuPathDB" id="FungiDB:SPRG_09564"/>
<sequence length="685" mass="77092">MKAEYFDVASPRTEAYALEMAPPPTASIPTETIHVALKARKQLRRHFMTLPGPLLLFFAFIAMVLTHTPIHQVYMADHGVATELNPKAEDVVPSKTVVSFMKIRALDDIPKWINNSVLPSVFQNVTINDTIVAGRISSYNQLVGAVDISVLNMPKTECQSSSGLKNHYGPCVDFEIDSPIDAPVSSLRERNLRRFPWYTMYIPIGNTKPYDRFKRWQVEGTKGGYYLSPTTKELLVKITTYNGQLDLFTYQLFKVEVEEGGACSPTYKVQSIPTNPYSTSHINIVMDAIVGLLVLQVLGRRLWMLVRQFRGKDSWSCDVGTTFIEWCSIIVVVLYYAAWIQVCNKFFNSNLDGQVQALDDFYTDLYKLPETANATTAPGQYNQRDYMGNSTQPIVSDIIDTFGGAIDFVYIVSIIACLQLVIQYSVSMGGDIVLSCLLYSVLAAFQFHPTMNVLTNTIVSSVKRLGSFLFIFLLVVVALATSGCLLFGPQLEEFSRLDKSMVTCINMLFGGYSYDLIKDVNDLAVVWFWVSQSIVTLVLVNIMLAVVITSHQEIVDVNLGKRSFVDEFFLVMRDVIKIYILRRPDLFKKLTNRMEIESHIFWTTKDVAVGINISERRAERLIAKLKHYAASVDVDEPGHGVNRIAAALDRATVPASQSVDARMQEMDAKLAFLVECMKQQQQRLL</sequence>
<feature type="transmembrane region" description="Helical" evidence="5">
    <location>
        <begin position="47"/>
        <end position="65"/>
    </location>
</feature>
<dbReference type="Gene3D" id="1.10.287.70">
    <property type="match status" value="1"/>
</dbReference>
<dbReference type="PANTHER" id="PTHR10877:SF183">
    <property type="entry name" value="AT14535P-RELATED"/>
    <property type="match status" value="1"/>
</dbReference>
<feature type="transmembrane region" description="Helical" evidence="5">
    <location>
        <begin position="402"/>
        <end position="422"/>
    </location>
</feature>
<dbReference type="KEGG" id="spar:SPRG_09564"/>
<dbReference type="OMA" id="SHINIVM"/>
<dbReference type="Proteomes" id="UP000030745">
    <property type="component" value="Unassembled WGS sequence"/>
</dbReference>